<sequence length="59" mass="6796">MAVPKKRTSKSKKNLRKNVWKQQISKQATRALYLAKYVLQTKSNQTDISENTLNNSVES</sequence>
<evidence type="ECO:0000256" key="6">
    <source>
        <dbReference type="SAM" id="MobiDB-lite"/>
    </source>
</evidence>
<protein>
    <recommendedName>
        <fullName evidence="4 5">Large ribosomal subunit protein bL32c</fullName>
    </recommendedName>
</protein>
<name>A0A0S2LQ41_9CHLO</name>
<dbReference type="GeneID" id="26379074"/>
<reference evidence="7" key="1">
    <citation type="journal article" date="2015" name="BMC Evol. Biol.">
        <title>Chloroplast phylogenomic analysis of chlorophyte green algae identifies a novel lineage sister to the Sphaeropleales (Chlorophyceae).</title>
        <authorList>
            <person name="Lemieux C."/>
            <person name="Vincent A.T."/>
            <person name="Labarre A."/>
            <person name="Otis C."/>
            <person name="Turmel M."/>
        </authorList>
    </citation>
    <scope>NUCLEOTIDE SEQUENCE</scope>
</reference>
<dbReference type="PANTHER" id="PTHR36083">
    <property type="entry name" value="50S RIBOSOMAL PROTEIN L32, CHLOROPLASTIC"/>
    <property type="match status" value="1"/>
</dbReference>
<dbReference type="PANTHER" id="PTHR36083:SF1">
    <property type="entry name" value="LARGE RIBOSOMAL SUBUNIT PROTEIN BL32C"/>
    <property type="match status" value="1"/>
</dbReference>
<dbReference type="InterPro" id="IPR011332">
    <property type="entry name" value="Ribosomal_zn-bd"/>
</dbReference>
<keyword evidence="3 5" id="KW-0687">Ribonucleoprotein</keyword>
<dbReference type="InterPro" id="IPR044958">
    <property type="entry name" value="Ribosomal_bL32_plant/cyanobact"/>
</dbReference>
<comment type="similarity">
    <text evidence="1 5">Belongs to the bacterial ribosomal protein bL32 family.</text>
</comment>
<evidence type="ECO:0000256" key="2">
    <source>
        <dbReference type="ARBA" id="ARBA00022980"/>
    </source>
</evidence>
<dbReference type="EMBL" id="KT625421">
    <property type="protein sequence ID" value="ALO63531.1"/>
    <property type="molecule type" value="Genomic_DNA"/>
</dbReference>
<dbReference type="HAMAP" id="MF_00340">
    <property type="entry name" value="Ribosomal_bL32"/>
    <property type="match status" value="1"/>
</dbReference>
<evidence type="ECO:0000256" key="3">
    <source>
        <dbReference type="ARBA" id="ARBA00023274"/>
    </source>
</evidence>
<dbReference type="GO" id="GO:0009507">
    <property type="term" value="C:chloroplast"/>
    <property type="evidence" value="ECO:0007669"/>
    <property type="project" value="UniProtKB-SubCell"/>
</dbReference>
<comment type="subcellular location">
    <subcellularLocation>
        <location evidence="5">Plastid</location>
        <location evidence="5">Chloroplast</location>
    </subcellularLocation>
</comment>
<dbReference type="AlphaFoldDB" id="A0A0S2LQ41"/>
<accession>A0A0S2LQ41</accession>
<evidence type="ECO:0000256" key="5">
    <source>
        <dbReference type="HAMAP-Rule" id="MF_00340"/>
    </source>
</evidence>
<organism evidence="7">
    <name type="scientific">Bracteacoccus giganteus</name>
    <dbReference type="NCBI Taxonomy" id="50039"/>
    <lineage>
        <taxon>Eukaryota</taxon>
        <taxon>Viridiplantae</taxon>
        <taxon>Chlorophyta</taxon>
        <taxon>core chlorophytes</taxon>
        <taxon>Chlorophyceae</taxon>
        <taxon>CS clade</taxon>
        <taxon>Sphaeropleales</taxon>
        <taxon>Bracteacoccaceae</taxon>
        <taxon>Bracteacoccus</taxon>
    </lineage>
</organism>
<dbReference type="InterPro" id="IPR002677">
    <property type="entry name" value="Ribosomal_bL32"/>
</dbReference>
<dbReference type="GO" id="GO:0003735">
    <property type="term" value="F:structural constituent of ribosome"/>
    <property type="evidence" value="ECO:0007669"/>
    <property type="project" value="InterPro"/>
</dbReference>
<geneLocation type="chloroplast" evidence="7"/>
<dbReference type="GO" id="GO:0015934">
    <property type="term" value="C:large ribosomal subunit"/>
    <property type="evidence" value="ECO:0007669"/>
    <property type="project" value="InterPro"/>
</dbReference>
<keyword evidence="7" id="KW-0150">Chloroplast</keyword>
<dbReference type="RefSeq" id="YP_009185170.1">
    <property type="nucleotide sequence ID" value="NC_028586.1"/>
</dbReference>
<keyword evidence="7" id="KW-0934">Plastid</keyword>
<dbReference type="SUPFAM" id="SSF57829">
    <property type="entry name" value="Zn-binding ribosomal proteins"/>
    <property type="match status" value="1"/>
</dbReference>
<evidence type="ECO:0000256" key="4">
    <source>
        <dbReference type="ARBA" id="ARBA00035280"/>
    </source>
</evidence>
<proteinExistence type="inferred from homology"/>
<feature type="region of interest" description="Disordered" evidence="6">
    <location>
        <begin position="1"/>
        <end position="21"/>
    </location>
</feature>
<evidence type="ECO:0000313" key="7">
    <source>
        <dbReference type="EMBL" id="ALO63531.1"/>
    </source>
</evidence>
<dbReference type="GO" id="GO:0006412">
    <property type="term" value="P:translation"/>
    <property type="evidence" value="ECO:0007669"/>
    <property type="project" value="UniProtKB-UniRule"/>
</dbReference>
<keyword evidence="2 5" id="KW-0689">Ribosomal protein</keyword>
<gene>
    <name evidence="5 7" type="primary">rpl32</name>
</gene>
<evidence type="ECO:0000256" key="1">
    <source>
        <dbReference type="ARBA" id="ARBA00008560"/>
    </source>
</evidence>
<dbReference type="Pfam" id="PF01783">
    <property type="entry name" value="Ribosomal_L32p"/>
    <property type="match status" value="1"/>
</dbReference>
<feature type="compositionally biased region" description="Basic residues" evidence="6">
    <location>
        <begin position="1"/>
        <end position="19"/>
    </location>
</feature>